<dbReference type="PROSITE" id="PS50090">
    <property type="entry name" value="MYB_LIKE"/>
    <property type="match status" value="2"/>
</dbReference>
<dbReference type="FunFam" id="1.10.10.60:FF:000011">
    <property type="entry name" value="Myb transcription factor"/>
    <property type="match status" value="1"/>
</dbReference>
<keyword evidence="4" id="KW-0238">DNA-binding</keyword>
<dbReference type="InterPro" id="IPR001005">
    <property type="entry name" value="SANT/Myb"/>
</dbReference>
<dbReference type="SMART" id="SM00717">
    <property type="entry name" value="SANT"/>
    <property type="match status" value="2"/>
</dbReference>
<dbReference type="OrthoDB" id="2143914at2759"/>
<dbReference type="CDD" id="cd00167">
    <property type="entry name" value="SANT"/>
    <property type="match status" value="2"/>
</dbReference>
<evidence type="ECO:0000259" key="7">
    <source>
        <dbReference type="PROSITE" id="PS50090"/>
    </source>
</evidence>
<dbReference type="FunFam" id="1.10.10.60:FF:000107">
    <property type="entry name" value="MYB transcription factor"/>
    <property type="match status" value="1"/>
</dbReference>
<proteinExistence type="predicted"/>
<keyword evidence="5" id="KW-0804">Transcription</keyword>
<dbReference type="AlphaFoldDB" id="A0A8J5WRV0"/>
<evidence type="ECO:0000256" key="1">
    <source>
        <dbReference type="ARBA" id="ARBA00004123"/>
    </source>
</evidence>
<dbReference type="InterPro" id="IPR044676">
    <property type="entry name" value="EOBI/EOBII-like_plant"/>
</dbReference>
<keyword evidence="3" id="KW-0805">Transcription regulation</keyword>
<evidence type="ECO:0000313" key="10">
    <source>
        <dbReference type="Proteomes" id="UP000729402"/>
    </source>
</evidence>
<dbReference type="GO" id="GO:0005634">
    <property type="term" value="C:nucleus"/>
    <property type="evidence" value="ECO:0007669"/>
    <property type="project" value="UniProtKB-SubCell"/>
</dbReference>
<dbReference type="PANTHER" id="PTHR45675">
    <property type="entry name" value="MYB TRANSCRIPTION FACTOR-RELATED-RELATED"/>
    <property type="match status" value="1"/>
</dbReference>
<dbReference type="Proteomes" id="UP000729402">
    <property type="component" value="Unassembled WGS sequence"/>
</dbReference>
<feature type="domain" description="HTH myb-type" evidence="8">
    <location>
        <begin position="98"/>
        <end position="152"/>
    </location>
</feature>
<evidence type="ECO:0000256" key="5">
    <source>
        <dbReference type="ARBA" id="ARBA00023163"/>
    </source>
</evidence>
<keyword evidence="10" id="KW-1185">Reference proteome</keyword>
<gene>
    <name evidence="9" type="ORF">GUJ93_ZPchr0012g20051</name>
</gene>
<dbReference type="Pfam" id="PF00249">
    <property type="entry name" value="Myb_DNA-binding"/>
    <property type="match status" value="2"/>
</dbReference>
<evidence type="ECO:0000259" key="8">
    <source>
        <dbReference type="PROSITE" id="PS51294"/>
    </source>
</evidence>
<evidence type="ECO:0000256" key="4">
    <source>
        <dbReference type="ARBA" id="ARBA00023125"/>
    </source>
</evidence>
<keyword evidence="2" id="KW-0677">Repeat</keyword>
<keyword evidence="6" id="KW-0539">Nucleus</keyword>
<accession>A0A8J5WRV0</accession>
<feature type="domain" description="HTH myb-type" evidence="8">
    <location>
        <begin position="45"/>
        <end position="97"/>
    </location>
</feature>
<dbReference type="GO" id="GO:0003700">
    <property type="term" value="F:DNA-binding transcription factor activity"/>
    <property type="evidence" value="ECO:0007669"/>
    <property type="project" value="InterPro"/>
</dbReference>
<reference evidence="9" key="2">
    <citation type="submission" date="2021-02" db="EMBL/GenBank/DDBJ databases">
        <authorList>
            <person name="Kimball J.A."/>
            <person name="Haas M.W."/>
            <person name="Macchietto M."/>
            <person name="Kono T."/>
            <person name="Duquette J."/>
            <person name="Shao M."/>
        </authorList>
    </citation>
    <scope>NUCLEOTIDE SEQUENCE</scope>
    <source>
        <tissue evidence="9">Fresh leaf tissue</tissue>
    </source>
</reference>
<reference evidence="9" key="1">
    <citation type="journal article" date="2021" name="bioRxiv">
        <title>Whole Genome Assembly and Annotation of Northern Wild Rice, Zizania palustris L., Supports a Whole Genome Duplication in the Zizania Genus.</title>
        <authorList>
            <person name="Haas M."/>
            <person name="Kono T."/>
            <person name="Macchietto M."/>
            <person name="Millas R."/>
            <person name="McGilp L."/>
            <person name="Shao M."/>
            <person name="Duquette J."/>
            <person name="Hirsch C.N."/>
            <person name="Kimball J."/>
        </authorList>
    </citation>
    <scope>NUCLEOTIDE SEQUENCE</scope>
    <source>
        <tissue evidence="9">Fresh leaf tissue</tissue>
    </source>
</reference>
<sequence length="326" mass="36387">MASSQSSSRSSAAMLAPVIPLVDDDLLMRPQQEDQQEGEAAAAAAAEVRRGPWTVDEDHTLVKYISEHGEGRWNSLARAAGLKRTGKSCRLRWLNYLRPDVKRGNFTADEQLLILDLHSRWGNRWSKIAQHLPGRTDNEIKNYWRTRVQKHAKQLNCDANSAGFKDAMRCLWMPRLAADAAHLIGGDVDHHHRGYYDASTTTTATNGALLLRGMPATTITKTTTTPSSSDSFVTSSESFDDVVGGLCADVHGDNDETMMVINGGDCFWMQGANQGFCNSTDSKQQLRRHDEQSLQFQDQDLVGWVQGFSDGLSEHFWSLEDVWKMQ</sequence>
<evidence type="ECO:0000256" key="6">
    <source>
        <dbReference type="ARBA" id="ARBA00023242"/>
    </source>
</evidence>
<dbReference type="PROSITE" id="PS51294">
    <property type="entry name" value="HTH_MYB"/>
    <property type="match status" value="2"/>
</dbReference>
<dbReference type="InterPro" id="IPR017930">
    <property type="entry name" value="Myb_dom"/>
</dbReference>
<organism evidence="9 10">
    <name type="scientific">Zizania palustris</name>
    <name type="common">Northern wild rice</name>
    <dbReference type="NCBI Taxonomy" id="103762"/>
    <lineage>
        <taxon>Eukaryota</taxon>
        <taxon>Viridiplantae</taxon>
        <taxon>Streptophyta</taxon>
        <taxon>Embryophyta</taxon>
        <taxon>Tracheophyta</taxon>
        <taxon>Spermatophyta</taxon>
        <taxon>Magnoliopsida</taxon>
        <taxon>Liliopsida</taxon>
        <taxon>Poales</taxon>
        <taxon>Poaceae</taxon>
        <taxon>BOP clade</taxon>
        <taxon>Oryzoideae</taxon>
        <taxon>Oryzeae</taxon>
        <taxon>Zizaniinae</taxon>
        <taxon>Zizania</taxon>
    </lineage>
</organism>
<evidence type="ECO:0000256" key="3">
    <source>
        <dbReference type="ARBA" id="ARBA00023015"/>
    </source>
</evidence>
<dbReference type="EMBL" id="JAAALK010000080">
    <property type="protein sequence ID" value="KAG8093108.1"/>
    <property type="molecule type" value="Genomic_DNA"/>
</dbReference>
<dbReference type="PANTHER" id="PTHR45675:SF1">
    <property type="entry name" value="MYB TRANSCRIPTION FACTOR-RELATED"/>
    <property type="match status" value="1"/>
</dbReference>
<name>A0A8J5WRV0_ZIZPA</name>
<feature type="domain" description="Myb-like" evidence="7">
    <location>
        <begin position="45"/>
        <end position="97"/>
    </location>
</feature>
<feature type="domain" description="Myb-like" evidence="7">
    <location>
        <begin position="98"/>
        <end position="148"/>
    </location>
</feature>
<comment type="caution">
    <text evidence="9">The sequence shown here is derived from an EMBL/GenBank/DDBJ whole genome shotgun (WGS) entry which is preliminary data.</text>
</comment>
<evidence type="ECO:0000313" key="9">
    <source>
        <dbReference type="EMBL" id="KAG8093108.1"/>
    </source>
</evidence>
<protein>
    <submittedName>
        <fullName evidence="9">Uncharacterized protein</fullName>
    </submittedName>
</protein>
<dbReference type="GO" id="GO:0043565">
    <property type="term" value="F:sequence-specific DNA binding"/>
    <property type="evidence" value="ECO:0007669"/>
    <property type="project" value="InterPro"/>
</dbReference>
<evidence type="ECO:0000256" key="2">
    <source>
        <dbReference type="ARBA" id="ARBA00022737"/>
    </source>
</evidence>
<comment type="subcellular location">
    <subcellularLocation>
        <location evidence="1">Nucleus</location>
    </subcellularLocation>
</comment>